<accession>A0A1Z3NB10</accession>
<dbReference type="AlphaFoldDB" id="A0A1Z3NB10"/>
<protein>
    <submittedName>
        <fullName evidence="1">Fimbrial assembly protein</fullName>
    </submittedName>
</protein>
<dbReference type="OrthoDB" id="5294403at2"/>
<dbReference type="Proteomes" id="UP000197003">
    <property type="component" value="Chromosome"/>
</dbReference>
<dbReference type="PANTHER" id="PTHR40278:SF1">
    <property type="entry name" value="DNA UTILIZATION PROTEIN HOFN"/>
    <property type="match status" value="1"/>
</dbReference>
<gene>
    <name evidence="1" type="ORF">B9G79_14195</name>
</gene>
<evidence type="ECO:0000313" key="2">
    <source>
        <dbReference type="Proteomes" id="UP000197003"/>
    </source>
</evidence>
<dbReference type="EMBL" id="CP020946">
    <property type="protein sequence ID" value="ASD64636.1"/>
    <property type="molecule type" value="Genomic_DNA"/>
</dbReference>
<dbReference type="InterPro" id="IPR052534">
    <property type="entry name" value="Extracell_DNA_Util/SecSys_Comp"/>
</dbReference>
<dbReference type="Pfam" id="PF05137">
    <property type="entry name" value="PilN"/>
    <property type="match status" value="1"/>
</dbReference>
<evidence type="ECO:0000313" key="1">
    <source>
        <dbReference type="EMBL" id="ASD64636.1"/>
    </source>
</evidence>
<dbReference type="PANTHER" id="PTHR40278">
    <property type="entry name" value="DNA UTILIZATION PROTEIN HOFN"/>
    <property type="match status" value="1"/>
</dbReference>
<proteinExistence type="predicted"/>
<dbReference type="RefSeq" id="WP_088566090.1">
    <property type="nucleotide sequence ID" value="NZ_CP020946.1"/>
</dbReference>
<sequence length="203" mass="22287">MIKINLASQASTSGGGSIGASLGISSDSFMGADEIRKEALKRLVLLLIGPLALYIYENQNVPGKVAELNSKNQILAELQTYNAKAADSVAEIKKFKEDEALMEARISALEKISKDRQREIRVLDLLQTVIPEKAWLTRVQVNPTRVNIQGLALSDFEVSQFLEALTKSVFLMDVNLVSSSETVTDGVSLKKFEISCLLERANE</sequence>
<reference evidence="1 2" key="1">
    <citation type="submission" date="2017-04" db="EMBL/GenBank/DDBJ databases">
        <title>Whole genome sequence of Bdellovibrio bacteriovorus strain SSB218315.</title>
        <authorList>
            <person name="Oyedara O."/>
            <person name="Rodriguez-Perez M.A."/>
        </authorList>
    </citation>
    <scope>NUCLEOTIDE SEQUENCE [LARGE SCALE GENOMIC DNA]</scope>
    <source>
        <strain evidence="1 2">SSB218315</strain>
    </source>
</reference>
<name>A0A1Z3NB10_BDEBC</name>
<organism evidence="1 2">
    <name type="scientific">Bdellovibrio bacteriovorus</name>
    <dbReference type="NCBI Taxonomy" id="959"/>
    <lineage>
        <taxon>Bacteria</taxon>
        <taxon>Pseudomonadati</taxon>
        <taxon>Bdellovibrionota</taxon>
        <taxon>Bdellovibrionia</taxon>
        <taxon>Bdellovibrionales</taxon>
        <taxon>Pseudobdellovibrionaceae</taxon>
        <taxon>Bdellovibrio</taxon>
    </lineage>
</organism>
<dbReference type="InterPro" id="IPR007813">
    <property type="entry name" value="PilN"/>
</dbReference>